<organism evidence="1 2">
    <name type="scientific">Araneus ventricosus</name>
    <name type="common">Orbweaver spider</name>
    <name type="synonym">Epeira ventricosa</name>
    <dbReference type="NCBI Taxonomy" id="182803"/>
    <lineage>
        <taxon>Eukaryota</taxon>
        <taxon>Metazoa</taxon>
        <taxon>Ecdysozoa</taxon>
        <taxon>Arthropoda</taxon>
        <taxon>Chelicerata</taxon>
        <taxon>Arachnida</taxon>
        <taxon>Araneae</taxon>
        <taxon>Araneomorphae</taxon>
        <taxon>Entelegynae</taxon>
        <taxon>Araneoidea</taxon>
        <taxon>Araneidae</taxon>
        <taxon>Araneus</taxon>
    </lineage>
</organism>
<evidence type="ECO:0000313" key="1">
    <source>
        <dbReference type="EMBL" id="GBN58244.1"/>
    </source>
</evidence>
<protein>
    <recommendedName>
        <fullName evidence="3">Endonuclease/exonuclease/phosphatase domain-containing protein</fullName>
    </recommendedName>
</protein>
<name>A0A4Y2Q497_ARAVE</name>
<dbReference type="EMBL" id="BGPR01012895">
    <property type="protein sequence ID" value="GBN58244.1"/>
    <property type="molecule type" value="Genomic_DNA"/>
</dbReference>
<dbReference type="AlphaFoldDB" id="A0A4Y2Q497"/>
<keyword evidence="2" id="KW-1185">Reference proteome</keyword>
<comment type="caution">
    <text evidence="1">The sequence shown here is derived from an EMBL/GenBank/DDBJ whole genome shotgun (WGS) entry which is preliminary data.</text>
</comment>
<evidence type="ECO:0000313" key="2">
    <source>
        <dbReference type="Proteomes" id="UP000499080"/>
    </source>
</evidence>
<dbReference type="OrthoDB" id="6431035at2759"/>
<dbReference type="Proteomes" id="UP000499080">
    <property type="component" value="Unassembled WGS sequence"/>
</dbReference>
<sequence>MQMGPGTKSKNSPISLLIKILTLNGPIIYDWVNRNNFSIIAPLQPTYFSDSYNLNATLDFAVVKNISAAEAVAINALPSEHNPVWYEFLLSNVLPIPLRYLTTTNWNRFQEISSRTISGNPSINNIRDIEEALAKFGCGINIAINLSSQTRSINTTHHKLPPFITNKITRRNNIRKRWQYTRYPPFKTESNKLTAEIKNDIETWDNNKWKELLQGLNTEDISLYNMDRKLTKNTSAFHPFLGQEDRSSPAQIKQMFSEMLRKNTSRKTPSLMMTTLLKVLKMKLKISSVQTTTQALHLFLPLLRS</sequence>
<accession>A0A4Y2Q497</accession>
<evidence type="ECO:0008006" key="3">
    <source>
        <dbReference type="Google" id="ProtNLM"/>
    </source>
</evidence>
<reference evidence="1 2" key="1">
    <citation type="journal article" date="2019" name="Sci. Rep.">
        <title>Orb-weaving spider Araneus ventricosus genome elucidates the spidroin gene catalogue.</title>
        <authorList>
            <person name="Kono N."/>
            <person name="Nakamura H."/>
            <person name="Ohtoshi R."/>
            <person name="Moran D.A.P."/>
            <person name="Shinohara A."/>
            <person name="Yoshida Y."/>
            <person name="Fujiwara M."/>
            <person name="Mori M."/>
            <person name="Tomita M."/>
            <person name="Arakawa K."/>
        </authorList>
    </citation>
    <scope>NUCLEOTIDE SEQUENCE [LARGE SCALE GENOMIC DNA]</scope>
</reference>
<gene>
    <name evidence="1" type="ORF">AVEN_186822_1</name>
</gene>
<proteinExistence type="predicted"/>